<feature type="region of interest" description="Disordered" evidence="1">
    <location>
        <begin position="269"/>
        <end position="347"/>
    </location>
</feature>
<feature type="compositionally biased region" description="Basic and acidic residues" evidence="1">
    <location>
        <begin position="304"/>
        <end position="315"/>
    </location>
</feature>
<evidence type="ECO:0000313" key="4">
    <source>
        <dbReference type="Proteomes" id="UP000095759"/>
    </source>
</evidence>
<reference evidence="3 4" key="1">
    <citation type="submission" date="2016-08" db="EMBL/GenBank/DDBJ databases">
        <title>Complete genome sequence of Streptomyces agglomeratus strain 6-3-2, a novel anti-MRSA actinomycete isolated from Wuli of Tebit, China.</title>
        <authorList>
            <person name="Chen X."/>
        </authorList>
    </citation>
    <scope>NUCLEOTIDE SEQUENCE [LARGE SCALE GENOMIC DNA]</scope>
    <source>
        <strain evidence="3 4">6-3-2</strain>
    </source>
</reference>
<dbReference type="Gene3D" id="3.10.180.10">
    <property type="entry name" value="2,3-Dihydroxybiphenyl 1,2-Dioxygenase, domain 1"/>
    <property type="match status" value="2"/>
</dbReference>
<feature type="domain" description="VOC" evidence="2">
    <location>
        <begin position="8"/>
        <end position="133"/>
    </location>
</feature>
<dbReference type="Pfam" id="PF00903">
    <property type="entry name" value="Glyoxalase"/>
    <property type="match status" value="2"/>
</dbReference>
<dbReference type="PROSITE" id="PS51819">
    <property type="entry name" value="VOC"/>
    <property type="match status" value="2"/>
</dbReference>
<dbReference type="OrthoDB" id="9793039at2"/>
<organism evidence="3 4">
    <name type="scientific">Streptomyces agglomeratus</name>
    <dbReference type="NCBI Taxonomy" id="285458"/>
    <lineage>
        <taxon>Bacteria</taxon>
        <taxon>Bacillati</taxon>
        <taxon>Actinomycetota</taxon>
        <taxon>Actinomycetes</taxon>
        <taxon>Kitasatosporales</taxon>
        <taxon>Streptomycetaceae</taxon>
        <taxon>Streptomyces</taxon>
    </lineage>
</organism>
<evidence type="ECO:0000256" key="1">
    <source>
        <dbReference type="SAM" id="MobiDB-lite"/>
    </source>
</evidence>
<gene>
    <name evidence="3" type="ORF">AS594_19825</name>
</gene>
<proteinExistence type="predicted"/>
<dbReference type="InterPro" id="IPR029068">
    <property type="entry name" value="Glyas_Bleomycin-R_OHBP_Dase"/>
</dbReference>
<evidence type="ECO:0000313" key="3">
    <source>
        <dbReference type="EMBL" id="OEJ26400.1"/>
    </source>
</evidence>
<feature type="compositionally biased region" description="Low complexity" evidence="1">
    <location>
        <begin position="269"/>
        <end position="300"/>
    </location>
</feature>
<evidence type="ECO:0000259" key="2">
    <source>
        <dbReference type="PROSITE" id="PS51819"/>
    </source>
</evidence>
<dbReference type="SUPFAM" id="SSF54593">
    <property type="entry name" value="Glyoxalase/Bleomycin resistance protein/Dihydroxybiphenyl dioxygenase"/>
    <property type="match status" value="2"/>
</dbReference>
<keyword evidence="4" id="KW-1185">Reference proteome</keyword>
<dbReference type="InterPro" id="IPR052164">
    <property type="entry name" value="Anthracycline_SecMetBiosynth"/>
</dbReference>
<name>A0A1E5PA33_9ACTN</name>
<keyword evidence="3" id="KW-0378">Hydrolase</keyword>
<dbReference type="InterPro" id="IPR004360">
    <property type="entry name" value="Glyas_Fos-R_dOase_dom"/>
</dbReference>
<dbReference type="PANTHER" id="PTHR33993">
    <property type="entry name" value="GLYOXALASE-RELATED"/>
    <property type="match status" value="1"/>
</dbReference>
<dbReference type="GO" id="GO:0016787">
    <property type="term" value="F:hydrolase activity"/>
    <property type="evidence" value="ECO:0007669"/>
    <property type="project" value="UniProtKB-KW"/>
</dbReference>
<sequence length="347" mass="36581">MAVYAEGMPCWVDVTLDDVEAGKRFYGELFGWTFEEPGIDDRARTGWSGRTGWATFVNALSGGKKVAALAAKRDGRMPTAWGVYFATDDAAALARRIRDAGGQMVTDPVPVPPLGTMAVAADPGGAVFGLWQAGTHAGFEKRDQPGSFCWTEVYARGKERTDPFYETVFGFRGFDLDEAGEDFRTWSPAGAEPGPDTAIGGRSVMGDVFPAEMPDHFMVYFVADDCDRAASRAVELGGRVQAQPFDTPYGRIAVLTDDQGATFAVLAEPAQSAAPPEPAETTAEPAETTAEPAKTTAVPEEPAEPAKKTDGRAKAAEASGSGVPADVAESDEAGERPGPASPGETKT</sequence>
<protein>
    <submittedName>
        <fullName evidence="3">Hydrolase</fullName>
    </submittedName>
</protein>
<dbReference type="Proteomes" id="UP000095759">
    <property type="component" value="Unassembled WGS sequence"/>
</dbReference>
<dbReference type="CDD" id="cd07247">
    <property type="entry name" value="SgaA_N_like"/>
    <property type="match status" value="2"/>
</dbReference>
<dbReference type="EMBL" id="MEHJ01000001">
    <property type="protein sequence ID" value="OEJ26400.1"/>
    <property type="molecule type" value="Genomic_DNA"/>
</dbReference>
<comment type="caution">
    <text evidence="3">The sequence shown here is derived from an EMBL/GenBank/DDBJ whole genome shotgun (WGS) entry which is preliminary data.</text>
</comment>
<dbReference type="PANTHER" id="PTHR33993:SF10">
    <property type="entry name" value="CONSERVED PROTEIN"/>
    <property type="match status" value="1"/>
</dbReference>
<feature type="domain" description="VOC" evidence="2">
    <location>
        <begin position="147"/>
        <end position="268"/>
    </location>
</feature>
<dbReference type="AlphaFoldDB" id="A0A1E5PA33"/>
<dbReference type="InterPro" id="IPR037523">
    <property type="entry name" value="VOC_core"/>
</dbReference>
<accession>A0A1E5PA33</accession>
<dbReference type="STRING" id="285458.BGM19_17130"/>